<dbReference type="OMA" id="MEYEEQM"/>
<dbReference type="SUPFAM" id="SSF54495">
    <property type="entry name" value="UBC-like"/>
    <property type="match status" value="1"/>
</dbReference>
<dbReference type="STRING" id="312017.Q235M6"/>
<keyword evidence="3" id="KW-1185">Reference proteome</keyword>
<feature type="domain" description="UBC core" evidence="1">
    <location>
        <begin position="4"/>
        <end position="161"/>
    </location>
</feature>
<dbReference type="OrthoDB" id="290858at2759"/>
<name>Q235M6_TETTS</name>
<dbReference type="HOGENOM" id="CLU_1630398_0_0_1"/>
<organism evidence="2 3">
    <name type="scientific">Tetrahymena thermophila (strain SB210)</name>
    <dbReference type="NCBI Taxonomy" id="312017"/>
    <lineage>
        <taxon>Eukaryota</taxon>
        <taxon>Sar</taxon>
        <taxon>Alveolata</taxon>
        <taxon>Ciliophora</taxon>
        <taxon>Intramacronucleata</taxon>
        <taxon>Oligohymenophorea</taxon>
        <taxon>Hymenostomatida</taxon>
        <taxon>Tetrahymenina</taxon>
        <taxon>Tetrahymenidae</taxon>
        <taxon>Tetrahymena</taxon>
    </lineage>
</organism>
<dbReference type="InterPro" id="IPR000608">
    <property type="entry name" value="UBC"/>
</dbReference>
<dbReference type="CDD" id="cd00195">
    <property type="entry name" value="UBCc_UEV"/>
    <property type="match status" value="1"/>
</dbReference>
<proteinExistence type="predicted"/>
<dbReference type="SMART" id="SM00212">
    <property type="entry name" value="UBCc"/>
    <property type="match status" value="1"/>
</dbReference>
<dbReference type="EMBL" id="GG662759">
    <property type="protein sequence ID" value="EAR92254.1"/>
    <property type="molecule type" value="Genomic_DNA"/>
</dbReference>
<evidence type="ECO:0000313" key="3">
    <source>
        <dbReference type="Proteomes" id="UP000009168"/>
    </source>
</evidence>
<dbReference type="InParanoid" id="Q235M6"/>
<dbReference type="AlphaFoldDB" id="Q235M6"/>
<evidence type="ECO:0000259" key="1">
    <source>
        <dbReference type="PROSITE" id="PS50127"/>
    </source>
</evidence>
<sequence>MEKIREKRINEELNTLERAKITKKLPLNIQYQLVEKDGVLDDYKILISFKGRPDTIWQNYEIKGILSFPTDFPIEPPSFQFIDNFQHIHVYSNGVICLPLITKEFWNTKTTVLNVIIQIEDLIHRPPNLASPANHQLSQLYLNSKEQYENFIKNMQKDDCLPQ</sequence>
<dbReference type="InterPro" id="IPR016135">
    <property type="entry name" value="UBQ-conjugating_enzyme/RWD"/>
</dbReference>
<dbReference type="Gene3D" id="3.10.110.10">
    <property type="entry name" value="Ubiquitin Conjugating Enzyme"/>
    <property type="match status" value="1"/>
</dbReference>
<dbReference type="Proteomes" id="UP000009168">
    <property type="component" value="Unassembled WGS sequence"/>
</dbReference>
<accession>Q235M6</accession>
<dbReference type="PROSITE" id="PS50127">
    <property type="entry name" value="UBC_2"/>
    <property type="match status" value="1"/>
</dbReference>
<dbReference type="GeneID" id="7835646"/>
<protein>
    <submittedName>
        <fullName evidence="2">Ubiquitin-conjugating enzyme</fullName>
    </submittedName>
</protein>
<dbReference type="InterPro" id="IPR050113">
    <property type="entry name" value="Ub_conjugating_enzyme"/>
</dbReference>
<dbReference type="eggNOG" id="KOG0424">
    <property type="taxonomic scope" value="Eukaryota"/>
</dbReference>
<dbReference type="RefSeq" id="XP_001012499.1">
    <property type="nucleotide sequence ID" value="XM_001012499.3"/>
</dbReference>
<dbReference type="KEGG" id="tet:TTHERM_01053020"/>
<dbReference type="PANTHER" id="PTHR24067">
    <property type="entry name" value="UBIQUITIN-CONJUGATING ENZYME E2"/>
    <property type="match status" value="1"/>
</dbReference>
<reference evidence="3" key="1">
    <citation type="journal article" date="2006" name="PLoS Biol.">
        <title>Macronuclear genome sequence of the ciliate Tetrahymena thermophila, a model eukaryote.</title>
        <authorList>
            <person name="Eisen J.A."/>
            <person name="Coyne R.S."/>
            <person name="Wu M."/>
            <person name="Wu D."/>
            <person name="Thiagarajan M."/>
            <person name="Wortman J.R."/>
            <person name="Badger J.H."/>
            <person name="Ren Q."/>
            <person name="Amedeo P."/>
            <person name="Jones K.M."/>
            <person name="Tallon L.J."/>
            <person name="Delcher A.L."/>
            <person name="Salzberg S.L."/>
            <person name="Silva J.C."/>
            <person name="Haas B.J."/>
            <person name="Majoros W.H."/>
            <person name="Farzad M."/>
            <person name="Carlton J.M."/>
            <person name="Smith R.K. Jr."/>
            <person name="Garg J."/>
            <person name="Pearlman R.E."/>
            <person name="Karrer K.M."/>
            <person name="Sun L."/>
            <person name="Manning G."/>
            <person name="Elde N.C."/>
            <person name="Turkewitz A.P."/>
            <person name="Asai D.J."/>
            <person name="Wilkes D.E."/>
            <person name="Wang Y."/>
            <person name="Cai H."/>
            <person name="Collins K."/>
            <person name="Stewart B.A."/>
            <person name="Lee S.R."/>
            <person name="Wilamowska K."/>
            <person name="Weinberg Z."/>
            <person name="Ruzzo W.L."/>
            <person name="Wloga D."/>
            <person name="Gaertig J."/>
            <person name="Frankel J."/>
            <person name="Tsao C.-C."/>
            <person name="Gorovsky M.A."/>
            <person name="Keeling P.J."/>
            <person name="Waller R.F."/>
            <person name="Patron N.J."/>
            <person name="Cherry J.M."/>
            <person name="Stover N.A."/>
            <person name="Krieger C.J."/>
            <person name="del Toro C."/>
            <person name="Ryder H.F."/>
            <person name="Williamson S.C."/>
            <person name="Barbeau R.A."/>
            <person name="Hamilton E.P."/>
            <person name="Orias E."/>
        </authorList>
    </citation>
    <scope>NUCLEOTIDE SEQUENCE [LARGE SCALE GENOMIC DNA]</scope>
    <source>
        <strain evidence="3">SB210</strain>
    </source>
</reference>
<evidence type="ECO:0000313" key="2">
    <source>
        <dbReference type="EMBL" id="EAR92254.1"/>
    </source>
</evidence>
<dbReference type="Pfam" id="PF00179">
    <property type="entry name" value="UQ_con"/>
    <property type="match status" value="1"/>
</dbReference>
<gene>
    <name evidence="2" type="ORF">TTHERM_01053020</name>
</gene>